<dbReference type="Gene3D" id="3.40.50.300">
    <property type="entry name" value="P-loop containing nucleotide triphosphate hydrolases"/>
    <property type="match status" value="1"/>
</dbReference>
<dbReference type="InterPro" id="IPR003439">
    <property type="entry name" value="ABC_transporter-like_ATP-bd"/>
</dbReference>
<keyword evidence="6 9" id="KW-0067">ATP-binding</keyword>
<keyword evidence="4" id="KW-1003">Cell membrane</keyword>
<dbReference type="Pfam" id="PF08352">
    <property type="entry name" value="oligo_HPY"/>
    <property type="match status" value="1"/>
</dbReference>
<dbReference type="AlphaFoldDB" id="A0A933S9W2"/>
<sequence>MPEPLLSIRDLCVDYVTARGHVRAVDSLNLDVMPGEILGVAGESGSGKSTLAQAILRTLPPPAVISRGTVRFEGRDLLELSEDELQKLRWKRISMVFQSAMDALNPVTTIGEQITDTIRAHENVSQAVADRRAGELLERVGIAADRRRSFAHQLSGGMRQRVGIALALALEPALVILDEPTTALDVIVEREILEQIRELQRQLGFAVMFITHDLARMLEFSDRVAVFYAARLAEAGPSKDMTTDPAHPYTRGLLKAFPRVHGAREELASIPGSPPSLQNPPAGCRFHPRCTQAVASCATDTPLLREVRPGHWAACPFAK</sequence>
<keyword evidence="7" id="KW-0472">Membrane</keyword>
<evidence type="ECO:0000256" key="1">
    <source>
        <dbReference type="ARBA" id="ARBA00004202"/>
    </source>
</evidence>
<dbReference type="Pfam" id="PF00005">
    <property type="entry name" value="ABC_tran"/>
    <property type="match status" value="1"/>
</dbReference>
<organism evidence="9 10">
    <name type="scientific">Eiseniibacteriota bacterium</name>
    <dbReference type="NCBI Taxonomy" id="2212470"/>
    <lineage>
        <taxon>Bacteria</taxon>
        <taxon>Candidatus Eiseniibacteriota</taxon>
    </lineage>
</organism>
<dbReference type="InterPro" id="IPR017871">
    <property type="entry name" value="ABC_transporter-like_CS"/>
</dbReference>
<keyword evidence="5" id="KW-0547">Nucleotide-binding</keyword>
<comment type="similarity">
    <text evidence="2">Belongs to the ABC transporter superfamily.</text>
</comment>
<dbReference type="SMART" id="SM00382">
    <property type="entry name" value="AAA"/>
    <property type="match status" value="1"/>
</dbReference>
<dbReference type="GO" id="GO:0015833">
    <property type="term" value="P:peptide transport"/>
    <property type="evidence" value="ECO:0007669"/>
    <property type="project" value="InterPro"/>
</dbReference>
<evidence type="ECO:0000313" key="10">
    <source>
        <dbReference type="Proteomes" id="UP000696931"/>
    </source>
</evidence>
<feature type="domain" description="ABC transporter" evidence="8">
    <location>
        <begin position="8"/>
        <end position="254"/>
    </location>
</feature>
<dbReference type="PROSITE" id="PS50893">
    <property type="entry name" value="ABC_TRANSPORTER_2"/>
    <property type="match status" value="1"/>
</dbReference>
<evidence type="ECO:0000313" key="9">
    <source>
        <dbReference type="EMBL" id="MBI5168394.1"/>
    </source>
</evidence>
<evidence type="ECO:0000256" key="4">
    <source>
        <dbReference type="ARBA" id="ARBA00022475"/>
    </source>
</evidence>
<dbReference type="Proteomes" id="UP000696931">
    <property type="component" value="Unassembled WGS sequence"/>
</dbReference>
<reference evidence="9" key="1">
    <citation type="submission" date="2020-07" db="EMBL/GenBank/DDBJ databases">
        <title>Huge and variable diversity of episymbiotic CPR bacteria and DPANN archaea in groundwater ecosystems.</title>
        <authorList>
            <person name="He C.Y."/>
            <person name="Keren R."/>
            <person name="Whittaker M."/>
            <person name="Farag I.F."/>
            <person name="Doudna J."/>
            <person name="Cate J.H.D."/>
            <person name="Banfield J.F."/>
        </authorList>
    </citation>
    <scope>NUCLEOTIDE SEQUENCE</scope>
    <source>
        <strain evidence="9">NC_groundwater_1813_Pr3_B-0.1um_71_17</strain>
    </source>
</reference>
<dbReference type="FunFam" id="3.40.50.300:FF:000016">
    <property type="entry name" value="Oligopeptide ABC transporter ATP-binding component"/>
    <property type="match status" value="1"/>
</dbReference>
<dbReference type="GO" id="GO:0005524">
    <property type="term" value="F:ATP binding"/>
    <property type="evidence" value="ECO:0007669"/>
    <property type="project" value="UniProtKB-KW"/>
</dbReference>
<dbReference type="EMBL" id="JACRIW010000020">
    <property type="protein sequence ID" value="MBI5168394.1"/>
    <property type="molecule type" value="Genomic_DNA"/>
</dbReference>
<evidence type="ECO:0000259" key="8">
    <source>
        <dbReference type="PROSITE" id="PS50893"/>
    </source>
</evidence>
<dbReference type="InterPro" id="IPR050388">
    <property type="entry name" value="ABC_Ni/Peptide_Import"/>
</dbReference>
<comment type="caution">
    <text evidence="9">The sequence shown here is derived from an EMBL/GenBank/DDBJ whole genome shotgun (WGS) entry which is preliminary data.</text>
</comment>
<dbReference type="PANTHER" id="PTHR43297">
    <property type="entry name" value="OLIGOPEPTIDE TRANSPORT ATP-BINDING PROTEIN APPD"/>
    <property type="match status" value="1"/>
</dbReference>
<dbReference type="CDD" id="cd03257">
    <property type="entry name" value="ABC_NikE_OppD_transporters"/>
    <property type="match status" value="1"/>
</dbReference>
<dbReference type="NCBIfam" id="TIGR01727">
    <property type="entry name" value="oligo_HPY"/>
    <property type="match status" value="1"/>
</dbReference>
<keyword evidence="3" id="KW-0813">Transport</keyword>
<evidence type="ECO:0000256" key="6">
    <source>
        <dbReference type="ARBA" id="ARBA00022840"/>
    </source>
</evidence>
<dbReference type="InterPro" id="IPR003593">
    <property type="entry name" value="AAA+_ATPase"/>
</dbReference>
<evidence type="ECO:0000256" key="5">
    <source>
        <dbReference type="ARBA" id="ARBA00022741"/>
    </source>
</evidence>
<dbReference type="InterPro" id="IPR027417">
    <property type="entry name" value="P-loop_NTPase"/>
</dbReference>
<evidence type="ECO:0000256" key="7">
    <source>
        <dbReference type="ARBA" id="ARBA00023136"/>
    </source>
</evidence>
<dbReference type="GO" id="GO:0016887">
    <property type="term" value="F:ATP hydrolysis activity"/>
    <property type="evidence" value="ECO:0007669"/>
    <property type="project" value="InterPro"/>
</dbReference>
<evidence type="ECO:0000256" key="3">
    <source>
        <dbReference type="ARBA" id="ARBA00022448"/>
    </source>
</evidence>
<comment type="subcellular location">
    <subcellularLocation>
        <location evidence="1">Cell membrane</location>
        <topology evidence="1">Peripheral membrane protein</topology>
    </subcellularLocation>
</comment>
<gene>
    <name evidence="9" type="ORF">HZA61_02800</name>
</gene>
<dbReference type="GO" id="GO:0005886">
    <property type="term" value="C:plasma membrane"/>
    <property type="evidence" value="ECO:0007669"/>
    <property type="project" value="UniProtKB-SubCell"/>
</dbReference>
<evidence type="ECO:0000256" key="2">
    <source>
        <dbReference type="ARBA" id="ARBA00005417"/>
    </source>
</evidence>
<accession>A0A933S9W2</accession>
<dbReference type="PANTHER" id="PTHR43297:SF2">
    <property type="entry name" value="DIPEPTIDE TRANSPORT ATP-BINDING PROTEIN DPPD"/>
    <property type="match status" value="1"/>
</dbReference>
<dbReference type="InterPro" id="IPR013563">
    <property type="entry name" value="Oligopep_ABC_C"/>
</dbReference>
<dbReference type="PROSITE" id="PS00211">
    <property type="entry name" value="ABC_TRANSPORTER_1"/>
    <property type="match status" value="1"/>
</dbReference>
<name>A0A933S9W2_UNCEI</name>
<dbReference type="SUPFAM" id="SSF52540">
    <property type="entry name" value="P-loop containing nucleoside triphosphate hydrolases"/>
    <property type="match status" value="1"/>
</dbReference>
<protein>
    <submittedName>
        <fullName evidence="9">ABC transporter ATP-binding protein</fullName>
    </submittedName>
</protein>
<proteinExistence type="inferred from homology"/>